<sequence>MMFPGWRIGLDIQAEGIRAAAVQWHRQGWQLRHWWYLPFPKQSVADGMLPEPATLRETLAAWRKEIPRRHQLRVGFPAQRTLQRQLPPPASRLQESAQEKYIAGAAARQLQLPANQLCYDYVDNGGSLCVTAAKQEEIDALLACLANVKLFPRTLTPGDKILGALPQDCYAGKCRFLVHEERGYWLWASVNNRERSGWLDKQQVADFPALCQQLDACAGDIAYSHAEGDGAVPAGAERLNAWHPIVRHQPPLPRHGGLYTLALGLALGSER</sequence>
<dbReference type="SUPFAM" id="SSF53067">
    <property type="entry name" value="Actin-like ATPase domain"/>
    <property type="match status" value="1"/>
</dbReference>
<reference evidence="1 2" key="1">
    <citation type="submission" date="2018-12" db="EMBL/GenBank/DDBJ databases">
        <authorList>
            <consortium name="Pathogen Informatics"/>
        </authorList>
    </citation>
    <scope>NUCLEOTIDE SEQUENCE [LARGE SCALE GENOMIC DNA]</scope>
    <source>
        <strain evidence="1 2">NCTC11466</strain>
    </source>
</reference>
<dbReference type="Gene3D" id="3.30.1490.300">
    <property type="match status" value="1"/>
</dbReference>
<gene>
    <name evidence="1" type="ORF">NCTC11466_00169</name>
</gene>
<accession>A0A447UWJ4</accession>
<name>A0A447UWJ4_9ENTR</name>
<keyword evidence="2" id="KW-1185">Reference proteome</keyword>
<dbReference type="InterPro" id="IPR043129">
    <property type="entry name" value="ATPase_NBD"/>
</dbReference>
<dbReference type="AlphaFoldDB" id="A0A447UWJ4"/>
<organism evidence="1 2">
    <name type="scientific">Cedecea lapagei</name>
    <dbReference type="NCBI Taxonomy" id="158823"/>
    <lineage>
        <taxon>Bacteria</taxon>
        <taxon>Pseudomonadati</taxon>
        <taxon>Pseudomonadota</taxon>
        <taxon>Gammaproteobacteria</taxon>
        <taxon>Enterobacterales</taxon>
        <taxon>Enterobacteriaceae</taxon>
        <taxon>Cedecea</taxon>
    </lineage>
</organism>
<dbReference type="KEGG" id="clap:NCTC11466_00169"/>
<proteinExistence type="predicted"/>
<dbReference type="Gene3D" id="3.30.420.40">
    <property type="match status" value="1"/>
</dbReference>
<evidence type="ECO:0000313" key="2">
    <source>
        <dbReference type="Proteomes" id="UP000274122"/>
    </source>
</evidence>
<evidence type="ECO:0000313" key="1">
    <source>
        <dbReference type="EMBL" id="VEB95080.1"/>
    </source>
</evidence>
<evidence type="ECO:0008006" key="3">
    <source>
        <dbReference type="Google" id="ProtNLM"/>
    </source>
</evidence>
<dbReference type="RefSeq" id="WP_126354268.1">
    <property type="nucleotide sequence ID" value="NZ_LR134201.1"/>
</dbReference>
<dbReference type="OrthoDB" id="6447548at2"/>
<protein>
    <recommendedName>
        <fullName evidence="3">Pilus assembly protein</fullName>
    </recommendedName>
</protein>
<dbReference type="Proteomes" id="UP000274122">
    <property type="component" value="Chromosome"/>
</dbReference>
<dbReference type="EMBL" id="LR134201">
    <property type="protein sequence ID" value="VEB95080.1"/>
    <property type="molecule type" value="Genomic_DNA"/>
</dbReference>